<dbReference type="Pfam" id="PF16344">
    <property type="entry name" value="FecR_C"/>
    <property type="match status" value="1"/>
</dbReference>
<organism evidence="3 4">
    <name type="scientific">Pseudopedobacter beijingensis</name>
    <dbReference type="NCBI Taxonomy" id="1207056"/>
    <lineage>
        <taxon>Bacteria</taxon>
        <taxon>Pseudomonadati</taxon>
        <taxon>Bacteroidota</taxon>
        <taxon>Sphingobacteriia</taxon>
        <taxon>Sphingobacteriales</taxon>
        <taxon>Sphingobacteriaceae</taxon>
        <taxon>Pseudopedobacter</taxon>
    </lineage>
</organism>
<dbReference type="PIRSF" id="PIRSF018266">
    <property type="entry name" value="FecR"/>
    <property type="match status" value="1"/>
</dbReference>
<name>A0ABW4I7S3_9SPHI</name>
<dbReference type="Proteomes" id="UP001597118">
    <property type="component" value="Unassembled WGS sequence"/>
</dbReference>
<sequence>MEKNRLLYLIERSQKGTATPAEILELEDFYERFENKPGYLVKLDDTQKKAYKELIFSRIQAKTHKQPLKLYKNRLLKGLRMAASVFIVCGIAYYTYQLNKNISTNEKTLIVKQDSSARNKAILTLANGQKIVLTDAKIGVLSDEAGVAISKTSEGEIVYTYKNSADQQYAVNKIETPRGEKYQIRLPDGTKVWLNAASSLRYPSAFTGKERKVKLSGEAYFEVAVNKTKPFKVETTNQTIEVLGTHFNINSYSDESWTKTTLLEGSVKVSRNERSVTLKPGQQAFTDANTVDIQTSVVDTEEILAWKNGYFLFENADIRYIMKNLSRWYNIEVQYEGDITKQKFGGAFQQSASLEELLKYLESYGDVHFKVQGRRVTVMK</sequence>
<dbReference type="EMBL" id="JBHUDG010000001">
    <property type="protein sequence ID" value="MFD1628338.1"/>
    <property type="molecule type" value="Genomic_DNA"/>
</dbReference>
<dbReference type="Gene3D" id="2.60.120.1440">
    <property type="match status" value="1"/>
</dbReference>
<evidence type="ECO:0000313" key="4">
    <source>
        <dbReference type="Proteomes" id="UP001597118"/>
    </source>
</evidence>
<dbReference type="InterPro" id="IPR012373">
    <property type="entry name" value="Ferrdict_sens_TM"/>
</dbReference>
<dbReference type="RefSeq" id="WP_379660725.1">
    <property type="nucleotide sequence ID" value="NZ_JBHUDG010000001.1"/>
</dbReference>
<evidence type="ECO:0000259" key="2">
    <source>
        <dbReference type="Pfam" id="PF16344"/>
    </source>
</evidence>
<keyword evidence="4" id="KW-1185">Reference proteome</keyword>
<reference evidence="4" key="1">
    <citation type="journal article" date="2019" name="Int. J. Syst. Evol. Microbiol.">
        <title>The Global Catalogue of Microorganisms (GCM) 10K type strain sequencing project: providing services to taxonomists for standard genome sequencing and annotation.</title>
        <authorList>
            <consortium name="The Broad Institute Genomics Platform"/>
            <consortium name="The Broad Institute Genome Sequencing Center for Infectious Disease"/>
            <person name="Wu L."/>
            <person name="Ma J."/>
        </authorList>
    </citation>
    <scope>NUCLEOTIDE SEQUENCE [LARGE SCALE GENOMIC DNA]</scope>
    <source>
        <strain evidence="4">CCUG 53762</strain>
    </source>
</reference>
<gene>
    <name evidence="3" type="ORF">ACFSAH_00535</name>
</gene>
<dbReference type="PANTHER" id="PTHR30273">
    <property type="entry name" value="PERIPLASMIC SIGNAL SENSOR AND SIGMA FACTOR ACTIVATOR FECR-RELATED"/>
    <property type="match status" value="1"/>
</dbReference>
<accession>A0ABW4I7S3</accession>
<dbReference type="PANTHER" id="PTHR30273:SF2">
    <property type="entry name" value="PROTEIN FECR"/>
    <property type="match status" value="1"/>
</dbReference>
<proteinExistence type="predicted"/>
<feature type="domain" description="Protein FecR C-terminal" evidence="2">
    <location>
        <begin position="310"/>
        <end position="378"/>
    </location>
</feature>
<dbReference type="Gene3D" id="3.55.50.30">
    <property type="match status" value="1"/>
</dbReference>
<protein>
    <submittedName>
        <fullName evidence="3">FecR family protein</fullName>
    </submittedName>
</protein>
<evidence type="ECO:0000259" key="1">
    <source>
        <dbReference type="Pfam" id="PF04773"/>
    </source>
</evidence>
<comment type="caution">
    <text evidence="3">The sequence shown here is derived from an EMBL/GenBank/DDBJ whole genome shotgun (WGS) entry which is preliminary data.</text>
</comment>
<evidence type="ECO:0000313" key="3">
    <source>
        <dbReference type="EMBL" id="MFD1628338.1"/>
    </source>
</evidence>
<dbReference type="Pfam" id="PF04773">
    <property type="entry name" value="FecR"/>
    <property type="match status" value="1"/>
</dbReference>
<feature type="domain" description="FecR protein" evidence="1">
    <location>
        <begin position="173"/>
        <end position="268"/>
    </location>
</feature>
<dbReference type="InterPro" id="IPR032508">
    <property type="entry name" value="FecR_C"/>
</dbReference>
<dbReference type="InterPro" id="IPR006860">
    <property type="entry name" value="FecR"/>
</dbReference>